<proteinExistence type="predicted"/>
<dbReference type="Proteomes" id="UP000637643">
    <property type="component" value="Unassembled WGS sequence"/>
</dbReference>
<reference evidence="2" key="1">
    <citation type="journal article" date="2014" name="Int. J. Syst. Evol. Microbiol.">
        <title>Complete genome sequence of Corynebacterium casei LMG S-19264T (=DSM 44701T), isolated from a smear-ripened cheese.</title>
        <authorList>
            <consortium name="US DOE Joint Genome Institute (JGI-PGF)"/>
            <person name="Walter F."/>
            <person name="Albersmeier A."/>
            <person name="Kalinowski J."/>
            <person name="Ruckert C."/>
        </authorList>
    </citation>
    <scope>NUCLEOTIDE SEQUENCE</scope>
    <source>
        <strain evidence="2">CGMCC 1.16134</strain>
    </source>
</reference>
<reference evidence="2" key="2">
    <citation type="submission" date="2020-09" db="EMBL/GenBank/DDBJ databases">
        <authorList>
            <person name="Sun Q."/>
            <person name="Zhou Y."/>
        </authorList>
    </citation>
    <scope>NUCLEOTIDE SEQUENCE</scope>
    <source>
        <strain evidence="2">CGMCC 1.16134</strain>
    </source>
</reference>
<evidence type="ECO:0000313" key="2">
    <source>
        <dbReference type="EMBL" id="GGF70052.1"/>
    </source>
</evidence>
<feature type="compositionally biased region" description="Polar residues" evidence="1">
    <location>
        <begin position="1"/>
        <end position="10"/>
    </location>
</feature>
<organism evidence="2 3">
    <name type="scientific">Paenibacillus albidus</name>
    <dbReference type="NCBI Taxonomy" id="2041023"/>
    <lineage>
        <taxon>Bacteria</taxon>
        <taxon>Bacillati</taxon>
        <taxon>Bacillota</taxon>
        <taxon>Bacilli</taxon>
        <taxon>Bacillales</taxon>
        <taxon>Paenibacillaceae</taxon>
        <taxon>Paenibacillus</taxon>
    </lineage>
</organism>
<sequence>MNQNSSNNENEIMVAQPRSPLAQGEQSLSVRQQEAVSDAALQTTSEVTQTLINAGNTASTLGLSSWKIAGGILASIAKILWRTNSNQKQWEEMIGAVEILQFATKSLQNISFCRQGS</sequence>
<dbReference type="AlphaFoldDB" id="A0A917FD87"/>
<evidence type="ECO:0000313" key="3">
    <source>
        <dbReference type="Proteomes" id="UP000637643"/>
    </source>
</evidence>
<evidence type="ECO:0000256" key="1">
    <source>
        <dbReference type="SAM" id="MobiDB-lite"/>
    </source>
</evidence>
<dbReference type="RefSeq" id="WP_189023321.1">
    <property type="nucleotide sequence ID" value="NZ_BMKR01000005.1"/>
</dbReference>
<feature type="region of interest" description="Disordered" evidence="1">
    <location>
        <begin position="1"/>
        <end position="28"/>
    </location>
</feature>
<gene>
    <name evidence="2" type="ORF">GCM10010912_14120</name>
</gene>
<protein>
    <submittedName>
        <fullName evidence="2">Uncharacterized protein</fullName>
    </submittedName>
</protein>
<dbReference type="EMBL" id="BMKR01000005">
    <property type="protein sequence ID" value="GGF70052.1"/>
    <property type="molecule type" value="Genomic_DNA"/>
</dbReference>
<accession>A0A917FD87</accession>
<keyword evidence="3" id="KW-1185">Reference proteome</keyword>
<name>A0A917FD87_9BACL</name>
<comment type="caution">
    <text evidence="2">The sequence shown here is derived from an EMBL/GenBank/DDBJ whole genome shotgun (WGS) entry which is preliminary data.</text>
</comment>